<protein>
    <submittedName>
        <fullName evidence="1">Uncharacterized protein</fullName>
    </submittedName>
</protein>
<dbReference type="RefSeq" id="WP_147403404.1">
    <property type="nucleotide sequence ID" value="NZ_CABIYH010000008.1"/>
</dbReference>
<dbReference type="AlphaFoldDB" id="A0A6L6L8W4"/>
<sequence length="184" mass="20317">MGSAYGQLHTPMTPPPITALASDILPTTGNVRALVVVVDFADAKYDTDRRLSDEEISSYLFGTDNTEFYPCESLTSYFDRASYGSLHMTGNVFHYTAKGTIASYEKTNDGYETLVREVLSGLNDTIDYTNYDSDGDGYIDALCLSVPSRGNADFWYGCTASWWASTLPDLDGEKLRKLSDHTAH</sequence>
<accession>A0A6L6L8W4</accession>
<dbReference type="OrthoDB" id="275270at2"/>
<reference evidence="1 2" key="1">
    <citation type="journal article" date="2019" name="Nat. Med.">
        <title>A library of human gut bacterial isolates paired with longitudinal multiomics data enables mechanistic microbiome research.</title>
        <authorList>
            <person name="Poyet M."/>
            <person name="Groussin M."/>
            <person name="Gibbons S.M."/>
            <person name="Avila-Pacheco J."/>
            <person name="Jiang X."/>
            <person name="Kearney S.M."/>
            <person name="Perrotta A.R."/>
            <person name="Berdy B."/>
            <person name="Zhao S."/>
            <person name="Lieberman T.D."/>
            <person name="Swanson P.K."/>
            <person name="Smith M."/>
            <person name="Roesemann S."/>
            <person name="Alexander J.E."/>
            <person name="Rich S.A."/>
            <person name="Livny J."/>
            <person name="Vlamakis H."/>
            <person name="Clish C."/>
            <person name="Bullock K."/>
            <person name="Deik A."/>
            <person name="Scott J."/>
            <person name="Pierce K.A."/>
            <person name="Xavier R.J."/>
            <person name="Alm E.J."/>
        </authorList>
    </citation>
    <scope>NUCLEOTIDE SEQUENCE [LARGE SCALE GENOMIC DNA]</scope>
    <source>
        <strain evidence="1 2">BIOML-A1</strain>
    </source>
</reference>
<proteinExistence type="predicted"/>
<gene>
    <name evidence="1" type="ORF">GMD50_12045</name>
</gene>
<evidence type="ECO:0000313" key="2">
    <source>
        <dbReference type="Proteomes" id="UP000478483"/>
    </source>
</evidence>
<evidence type="ECO:0000313" key="1">
    <source>
        <dbReference type="EMBL" id="MTR85772.1"/>
    </source>
</evidence>
<organism evidence="1 2">
    <name type="scientific">Roseburia intestinalis</name>
    <dbReference type="NCBI Taxonomy" id="166486"/>
    <lineage>
        <taxon>Bacteria</taxon>
        <taxon>Bacillati</taxon>
        <taxon>Bacillota</taxon>
        <taxon>Clostridia</taxon>
        <taxon>Lachnospirales</taxon>
        <taxon>Lachnospiraceae</taxon>
        <taxon>Roseburia</taxon>
    </lineage>
</organism>
<dbReference type="PANTHER" id="PTHR41775">
    <property type="entry name" value="SECRETED PROTEIN-RELATED"/>
    <property type="match status" value="1"/>
</dbReference>
<dbReference type="EMBL" id="WNAJ01000014">
    <property type="protein sequence ID" value="MTR85772.1"/>
    <property type="molecule type" value="Genomic_DNA"/>
</dbReference>
<name>A0A6L6L8W4_9FIRM</name>
<dbReference type="Proteomes" id="UP000478483">
    <property type="component" value="Unassembled WGS sequence"/>
</dbReference>
<comment type="caution">
    <text evidence="1">The sequence shown here is derived from an EMBL/GenBank/DDBJ whole genome shotgun (WGS) entry which is preliminary data.</text>
</comment>
<dbReference type="PANTHER" id="PTHR41775:SF1">
    <property type="entry name" value="PEPTIDASE M6-LIKE DOMAIN-CONTAINING PROTEIN"/>
    <property type="match status" value="1"/>
</dbReference>